<reference evidence="1" key="1">
    <citation type="journal article" date="2015" name="Nature">
        <title>Complex archaea that bridge the gap between prokaryotes and eukaryotes.</title>
        <authorList>
            <person name="Spang A."/>
            <person name="Saw J.H."/>
            <person name="Jorgensen S.L."/>
            <person name="Zaremba-Niedzwiedzka K."/>
            <person name="Martijn J."/>
            <person name="Lind A.E."/>
            <person name="van Eijk R."/>
            <person name="Schleper C."/>
            <person name="Guy L."/>
            <person name="Ettema T.J."/>
        </authorList>
    </citation>
    <scope>NUCLEOTIDE SEQUENCE</scope>
</reference>
<dbReference type="SUPFAM" id="SSF53474">
    <property type="entry name" value="alpha/beta-Hydrolases"/>
    <property type="match status" value="1"/>
</dbReference>
<gene>
    <name evidence="1" type="ORF">LCGC14_0138790</name>
</gene>
<organism evidence="1">
    <name type="scientific">marine sediment metagenome</name>
    <dbReference type="NCBI Taxonomy" id="412755"/>
    <lineage>
        <taxon>unclassified sequences</taxon>
        <taxon>metagenomes</taxon>
        <taxon>ecological metagenomes</taxon>
    </lineage>
</organism>
<name>A0A0F9XIN1_9ZZZZ</name>
<dbReference type="PANTHER" id="PTHR48098:SF6">
    <property type="entry name" value="FERRI-BACILLIBACTIN ESTERASE BESA"/>
    <property type="match status" value="1"/>
</dbReference>
<accession>A0A0F9XIN1</accession>
<protein>
    <submittedName>
        <fullName evidence="1">Uncharacterized protein</fullName>
    </submittedName>
</protein>
<proteinExistence type="predicted"/>
<dbReference type="Pfam" id="PF00756">
    <property type="entry name" value="Esterase"/>
    <property type="match status" value="1"/>
</dbReference>
<dbReference type="InterPro" id="IPR050583">
    <property type="entry name" value="Mycobacterial_A85_antigen"/>
</dbReference>
<evidence type="ECO:0000313" key="1">
    <source>
        <dbReference type="EMBL" id="KKN99086.1"/>
    </source>
</evidence>
<comment type="caution">
    <text evidence="1">The sequence shown here is derived from an EMBL/GenBank/DDBJ whole genome shotgun (WGS) entry which is preliminary data.</text>
</comment>
<dbReference type="PANTHER" id="PTHR48098">
    <property type="entry name" value="ENTEROCHELIN ESTERASE-RELATED"/>
    <property type="match status" value="1"/>
</dbReference>
<dbReference type="InterPro" id="IPR029058">
    <property type="entry name" value="AB_hydrolase_fold"/>
</dbReference>
<dbReference type="AlphaFoldDB" id="A0A0F9XIN1"/>
<dbReference type="Gene3D" id="1.25.40.10">
    <property type="entry name" value="Tetratricopeptide repeat domain"/>
    <property type="match status" value="1"/>
</dbReference>
<dbReference type="EMBL" id="LAZR01000048">
    <property type="protein sequence ID" value="KKN99086.1"/>
    <property type="molecule type" value="Genomic_DNA"/>
</dbReference>
<sequence length="395" mass="44363">MTRSSPGKIKKYLAILLSLLFCVSSVVAQVKTPIPLASTFSMHSQVLGEDRTIVVALPAGYVSSNASYPVLYLLDGDQNIWHVAGSVEILTRTGAMPPVIIVGVKSENRMRDFTPSSVEGVPYSGGGKNFLNFISAELIPYIESNYRTHPYRLLEGHSLAGLFAVNTFLENTQLFDAYIVMSPAMWWNNEEMTEKAKSFFKNDAELNRSIYFGIGADDGQGMQNELGRFVETIQQDAPKGLSWSHKVFENEGHMSAPLLANYYGLKFVFSTLKLPDALWQEFDSEKFLAHERMIMETYGEFAKQSEGDYVTLGLKLVEEGNYEGAITVFKRNTEAYPIYPANFAWLADAYEKHADYDKAIEAYSLALTKSKAINFGQEKNYMHNIERLSKLTQTE</sequence>
<dbReference type="InterPro" id="IPR000801">
    <property type="entry name" value="Esterase-like"/>
</dbReference>
<dbReference type="Gene3D" id="3.40.50.1820">
    <property type="entry name" value="alpha/beta hydrolase"/>
    <property type="match status" value="1"/>
</dbReference>
<dbReference type="InterPro" id="IPR011990">
    <property type="entry name" value="TPR-like_helical_dom_sf"/>
</dbReference>
<dbReference type="SUPFAM" id="SSF48452">
    <property type="entry name" value="TPR-like"/>
    <property type="match status" value="1"/>
</dbReference>